<dbReference type="EMBL" id="KZ293434">
    <property type="protein sequence ID" value="PBK67936.1"/>
    <property type="molecule type" value="Genomic_DNA"/>
</dbReference>
<feature type="non-terminal residue" evidence="2">
    <location>
        <position position="125"/>
    </location>
</feature>
<reference evidence="3" key="1">
    <citation type="journal article" date="2017" name="Nat. Ecol. Evol.">
        <title>Genome expansion and lineage-specific genetic innovations in the forest pathogenic fungi Armillaria.</title>
        <authorList>
            <person name="Sipos G."/>
            <person name="Prasanna A.N."/>
            <person name="Walter M.C."/>
            <person name="O'Connor E."/>
            <person name="Balint B."/>
            <person name="Krizsan K."/>
            <person name="Kiss B."/>
            <person name="Hess J."/>
            <person name="Varga T."/>
            <person name="Slot J."/>
            <person name="Riley R."/>
            <person name="Boka B."/>
            <person name="Rigling D."/>
            <person name="Barry K."/>
            <person name="Lee J."/>
            <person name="Mihaltcheva S."/>
            <person name="LaButti K."/>
            <person name="Lipzen A."/>
            <person name="Waldron R."/>
            <person name="Moloney N.M."/>
            <person name="Sperisen C."/>
            <person name="Kredics L."/>
            <person name="Vagvoelgyi C."/>
            <person name="Patrignani A."/>
            <person name="Fitzpatrick D."/>
            <person name="Nagy I."/>
            <person name="Doyle S."/>
            <person name="Anderson J.B."/>
            <person name="Grigoriev I.V."/>
            <person name="Gueldener U."/>
            <person name="Muensterkoetter M."/>
            <person name="Nagy L.G."/>
        </authorList>
    </citation>
    <scope>NUCLEOTIDE SEQUENCE [LARGE SCALE GENOMIC DNA]</scope>
    <source>
        <strain evidence="3">28-4</strain>
    </source>
</reference>
<organism evidence="2 3">
    <name type="scientific">Armillaria solidipes</name>
    <dbReference type="NCBI Taxonomy" id="1076256"/>
    <lineage>
        <taxon>Eukaryota</taxon>
        <taxon>Fungi</taxon>
        <taxon>Dikarya</taxon>
        <taxon>Basidiomycota</taxon>
        <taxon>Agaricomycotina</taxon>
        <taxon>Agaricomycetes</taxon>
        <taxon>Agaricomycetidae</taxon>
        <taxon>Agaricales</taxon>
        <taxon>Marasmiineae</taxon>
        <taxon>Physalacriaceae</taxon>
        <taxon>Armillaria</taxon>
    </lineage>
</organism>
<feature type="non-terminal residue" evidence="2">
    <location>
        <position position="1"/>
    </location>
</feature>
<accession>A0A2H3BY11</accession>
<dbReference type="AlphaFoldDB" id="A0A2H3BY11"/>
<sequence length="125" mass="14139">YLAELLRAEGRRSSPPDVCSTCEEVRGEEKSWDTTPVIRCEECGVGLLECICCSVQRHQSMPPHRIKVCRWMGTYFEPFTLRACGLRIQLGHWNGHCISPRVAAVDFMVLHVNGIHKVSMDFCGC</sequence>
<evidence type="ECO:0000259" key="1">
    <source>
        <dbReference type="Pfam" id="PF18803"/>
    </source>
</evidence>
<keyword evidence="3" id="KW-1185">Reference proteome</keyword>
<dbReference type="Pfam" id="PF18803">
    <property type="entry name" value="CxC2"/>
    <property type="match status" value="1"/>
</dbReference>
<evidence type="ECO:0000313" key="3">
    <source>
        <dbReference type="Proteomes" id="UP000218334"/>
    </source>
</evidence>
<dbReference type="Proteomes" id="UP000218334">
    <property type="component" value="Unassembled WGS sequence"/>
</dbReference>
<dbReference type="InterPro" id="IPR041457">
    <property type="entry name" value="CxC2_KDZ-assoc"/>
</dbReference>
<dbReference type="STRING" id="1076256.A0A2H3BY11"/>
<evidence type="ECO:0000313" key="2">
    <source>
        <dbReference type="EMBL" id="PBK67936.1"/>
    </source>
</evidence>
<feature type="domain" description="CxC2-like cysteine cluster KDZ transposase-associated" evidence="1">
    <location>
        <begin position="81"/>
        <end position="125"/>
    </location>
</feature>
<gene>
    <name evidence="2" type="ORF">ARMSODRAFT_848671</name>
</gene>
<name>A0A2H3BY11_9AGAR</name>
<protein>
    <recommendedName>
        <fullName evidence="1">CxC2-like cysteine cluster KDZ transposase-associated domain-containing protein</fullName>
    </recommendedName>
</protein>
<proteinExistence type="predicted"/>